<sequence>MASSPFSRGDRCARSPPPTPVPTAAPRPVPAPASHPQTPNRSNEAMEVVSTPEIQNWMTTIDQCLGEVCTIASEGKLNSDQKMRISALCRSIGHGTSQLAVKYQSLKMKAVLANSTVKSLEDQLDLSQQLQELKMTVGASIKPNTGSSFADMDKSHL</sequence>
<protein>
    <submittedName>
        <fullName evidence="2">Uncharacterized protein</fullName>
    </submittedName>
</protein>
<feature type="region of interest" description="Disordered" evidence="1">
    <location>
        <begin position="1"/>
        <end position="46"/>
    </location>
</feature>
<name>A0AAD7Z3W8_MYTSE</name>
<gene>
    <name evidence="2" type="ORF">PYW07_000279</name>
</gene>
<organism evidence="2 3">
    <name type="scientific">Mythimna separata</name>
    <name type="common">Oriental armyworm</name>
    <name type="synonym">Pseudaletia separata</name>
    <dbReference type="NCBI Taxonomy" id="271217"/>
    <lineage>
        <taxon>Eukaryota</taxon>
        <taxon>Metazoa</taxon>
        <taxon>Ecdysozoa</taxon>
        <taxon>Arthropoda</taxon>
        <taxon>Hexapoda</taxon>
        <taxon>Insecta</taxon>
        <taxon>Pterygota</taxon>
        <taxon>Neoptera</taxon>
        <taxon>Endopterygota</taxon>
        <taxon>Lepidoptera</taxon>
        <taxon>Glossata</taxon>
        <taxon>Ditrysia</taxon>
        <taxon>Noctuoidea</taxon>
        <taxon>Noctuidae</taxon>
        <taxon>Noctuinae</taxon>
        <taxon>Hadenini</taxon>
        <taxon>Mythimna</taxon>
    </lineage>
</organism>
<dbReference type="Proteomes" id="UP001231518">
    <property type="component" value="Chromosome 1"/>
</dbReference>
<dbReference type="AlphaFoldDB" id="A0AAD7Z3W8"/>
<keyword evidence="3" id="KW-1185">Reference proteome</keyword>
<accession>A0AAD7Z3W8</accession>
<reference evidence="2" key="1">
    <citation type="submission" date="2023-03" db="EMBL/GenBank/DDBJ databases">
        <title>Chromosome-level genomes of two armyworms, Mythimna separata and Mythimna loreyi, provide insights into the biosynthesis and reception of sex pheromones.</title>
        <authorList>
            <person name="Zhao H."/>
        </authorList>
    </citation>
    <scope>NUCLEOTIDE SEQUENCE</scope>
    <source>
        <strain evidence="2">BeijingLab</strain>
        <tissue evidence="2">Pupa</tissue>
    </source>
</reference>
<feature type="compositionally biased region" description="Pro residues" evidence="1">
    <location>
        <begin position="15"/>
        <end position="33"/>
    </location>
</feature>
<evidence type="ECO:0000256" key="1">
    <source>
        <dbReference type="SAM" id="MobiDB-lite"/>
    </source>
</evidence>
<comment type="caution">
    <text evidence="2">The sequence shown here is derived from an EMBL/GenBank/DDBJ whole genome shotgun (WGS) entry which is preliminary data.</text>
</comment>
<evidence type="ECO:0000313" key="3">
    <source>
        <dbReference type="Proteomes" id="UP001231518"/>
    </source>
</evidence>
<dbReference type="EMBL" id="JARGEI010000001">
    <property type="protein sequence ID" value="KAJ8737008.1"/>
    <property type="molecule type" value="Genomic_DNA"/>
</dbReference>
<proteinExistence type="predicted"/>
<evidence type="ECO:0000313" key="2">
    <source>
        <dbReference type="EMBL" id="KAJ8737008.1"/>
    </source>
</evidence>